<dbReference type="Pfam" id="PF07364">
    <property type="entry name" value="DUF1485"/>
    <property type="match status" value="1"/>
</dbReference>
<accession>A0A857C9S5</accession>
<dbReference type="PIRSF" id="PIRSF012702">
    <property type="entry name" value="UCP012702"/>
    <property type="match status" value="1"/>
</dbReference>
<dbReference type="Proteomes" id="UP000435648">
    <property type="component" value="Chromosome"/>
</dbReference>
<dbReference type="Pfam" id="PF07171">
    <property type="entry name" value="MlrC_C"/>
    <property type="match status" value="1"/>
</dbReference>
<dbReference type="RefSeq" id="WP_158194458.1">
    <property type="nucleotide sequence ID" value="NZ_CP046908.1"/>
</dbReference>
<organism evidence="3 4">
    <name type="scientific">Stappia indica</name>
    <dbReference type="NCBI Taxonomy" id="538381"/>
    <lineage>
        <taxon>Bacteria</taxon>
        <taxon>Pseudomonadati</taxon>
        <taxon>Pseudomonadota</taxon>
        <taxon>Alphaproteobacteria</taxon>
        <taxon>Hyphomicrobiales</taxon>
        <taxon>Stappiaceae</taxon>
        <taxon>Stappia</taxon>
    </lineage>
</organism>
<evidence type="ECO:0000313" key="4">
    <source>
        <dbReference type="Proteomes" id="UP000435648"/>
    </source>
</evidence>
<proteinExistence type="predicted"/>
<dbReference type="EMBL" id="CP046908">
    <property type="protein sequence ID" value="QGZ35591.1"/>
    <property type="molecule type" value="Genomic_DNA"/>
</dbReference>
<evidence type="ECO:0000259" key="1">
    <source>
        <dbReference type="Pfam" id="PF07171"/>
    </source>
</evidence>
<dbReference type="OrthoDB" id="9782658at2"/>
<evidence type="ECO:0000259" key="2">
    <source>
        <dbReference type="Pfam" id="PF07364"/>
    </source>
</evidence>
<evidence type="ECO:0000313" key="3">
    <source>
        <dbReference type="EMBL" id="QGZ35591.1"/>
    </source>
</evidence>
<gene>
    <name evidence="3" type="ORF">GH266_14480</name>
</gene>
<reference evidence="3 4" key="1">
    <citation type="submission" date="2019-12" db="EMBL/GenBank/DDBJ databases">
        <title>The genome of Stappia indica PHM037.</title>
        <authorList>
            <person name="Kacar D."/>
            <person name="Galan B."/>
            <person name="Canedo L."/>
            <person name="Rodriguez P."/>
            <person name="de la Calle F."/>
            <person name="Garcia J.L."/>
        </authorList>
    </citation>
    <scope>NUCLEOTIDE SEQUENCE [LARGE SCALE GENOMIC DNA]</scope>
    <source>
        <strain evidence="3 4">PHM037</strain>
    </source>
</reference>
<feature type="domain" description="Microcystin LR degradation protein MlrC N-terminal" evidence="2">
    <location>
        <begin position="4"/>
        <end position="306"/>
    </location>
</feature>
<feature type="domain" description="Microcystin LR degradation protein MlrC C-terminal" evidence="1">
    <location>
        <begin position="318"/>
        <end position="495"/>
    </location>
</feature>
<dbReference type="InterPro" id="IPR015995">
    <property type="entry name" value="MlrC_N"/>
</dbReference>
<dbReference type="InterPro" id="IPR009197">
    <property type="entry name" value="MlrC"/>
</dbReference>
<dbReference type="KEGG" id="siw:GH266_14480"/>
<name>A0A857C9S5_9HYPH</name>
<dbReference type="InterPro" id="IPR010799">
    <property type="entry name" value="MlrC_C"/>
</dbReference>
<evidence type="ECO:0008006" key="5">
    <source>
        <dbReference type="Google" id="ProtNLM"/>
    </source>
</evidence>
<protein>
    <recommendedName>
        <fullName evidence="5">Microcystinase C</fullName>
    </recommendedName>
</protein>
<sequence>MTKRVLVGAILHETNTFNAVPTRLADFAGRYLVFGEEQARARLAGTGTEVGGFLEAAAAHGWEIVLPVAAACGPSGPLAAADWAALRQAMLSATGRFDGVLLALHGAMVSEDCLDPEGELLAALRARHGERVPIAATLDMHANVSARMVAAADAFFPYRTYPHVDHFDCAVEAAGALALLMQEADRDWADRGGTGRLTRTVLARPPMIDAADHGRTGPPGPMNALLGHAAALAARPGVVSAGLTIGFPWADVPDVGPAALVSVLAAPSSSTADPRALALDLGRRLWESRAETQLDFADIETAIAAARAPGADPRPLVLADFADNPAGGAYGDSPNLLRAMLEAGLENAAFATICDPAAVALAGEAGEGAMLELALGGRLAPEITPPLALRARVLRLHPGTFRCEGPVLRGLDVDMGPMALLEAAGLRIVVASRALAVTDLNLFRALGIEPATLSVIGLKSRNHLRAAFAPISRDILLVDAGGIATMRLSQIPYSRIRRPLWPLDPLAETPNLEHIHVFDTASGPEERSLPVDGHAQGR</sequence>
<dbReference type="AlphaFoldDB" id="A0A857C9S5"/>